<dbReference type="PANTHER" id="PTHR23063">
    <property type="entry name" value="PHOSPHOLIPID ACYLTRANSFERASE"/>
    <property type="match status" value="1"/>
</dbReference>
<evidence type="ECO:0000256" key="2">
    <source>
        <dbReference type="ARBA" id="ARBA00022679"/>
    </source>
</evidence>
<dbReference type="EMBL" id="VDUY01000003">
    <property type="protein sequence ID" value="TXL66363.1"/>
    <property type="molecule type" value="Genomic_DNA"/>
</dbReference>
<evidence type="ECO:0000256" key="1">
    <source>
        <dbReference type="ARBA" id="ARBA00004370"/>
    </source>
</evidence>
<keyword evidence="6 8" id="KW-0472">Membrane</keyword>
<dbReference type="RefSeq" id="WP_147704274.1">
    <property type="nucleotide sequence ID" value="NZ_VDUY01000003.1"/>
</dbReference>
<keyword evidence="5" id="KW-0443">Lipid metabolism</keyword>
<protein>
    <submittedName>
        <fullName evidence="10">1-acyl-sn-glycerol-3-phosphate acyltransferase</fullName>
    </submittedName>
</protein>
<sequence>MNRTARALRIACRAPLAIALLIAGLAIVIVVFPRIGYPKRDRIVAGWSRLLLRVCGVRLTERPAPGAPRLGELRGGTLLLANHINWMDVFLVLSVCPSHFVAKMEVSRWPVVGALVAGVGTLFVERGRRRAVHQLNDRIENMLRAERRVAVFPEGTTSDGQRLLQFHGNLVEPALQVGAPVVPVGVRYTGLNGEPTDAMRFVGEMTLGESVRRLLGAPGVLAELHPLPPVIGRTRQEVVARARQAIAERLGLPLDDELSETLRKAREGA</sequence>
<evidence type="ECO:0000256" key="3">
    <source>
        <dbReference type="ARBA" id="ARBA00022692"/>
    </source>
</evidence>
<evidence type="ECO:0000259" key="9">
    <source>
        <dbReference type="SMART" id="SM00563"/>
    </source>
</evidence>
<dbReference type="Pfam" id="PF01553">
    <property type="entry name" value="Acyltransferase"/>
    <property type="match status" value="1"/>
</dbReference>
<dbReference type="OrthoDB" id="9806880at2"/>
<gene>
    <name evidence="10" type="ORF">FHP08_09890</name>
</gene>
<comment type="caution">
    <text evidence="10">The sequence shown here is derived from an EMBL/GenBank/DDBJ whole genome shotgun (WGS) entry which is preliminary data.</text>
</comment>
<dbReference type="InterPro" id="IPR002123">
    <property type="entry name" value="Plipid/glycerol_acylTrfase"/>
</dbReference>
<dbReference type="GO" id="GO:0016746">
    <property type="term" value="F:acyltransferase activity"/>
    <property type="evidence" value="ECO:0007669"/>
    <property type="project" value="UniProtKB-KW"/>
</dbReference>
<name>A0A5C8NYN2_9BURK</name>
<proteinExistence type="predicted"/>
<dbReference type="AlphaFoldDB" id="A0A5C8NYN2"/>
<dbReference type="Proteomes" id="UP000321548">
    <property type="component" value="Unassembled WGS sequence"/>
</dbReference>
<feature type="domain" description="Phospholipid/glycerol acyltransferase" evidence="9">
    <location>
        <begin position="77"/>
        <end position="189"/>
    </location>
</feature>
<dbReference type="PANTHER" id="PTHR23063:SF52">
    <property type="entry name" value="LYSOPHOSPHATIDYLCHOLINE ACYLTRANSFERASE"/>
    <property type="match status" value="1"/>
</dbReference>
<evidence type="ECO:0000256" key="5">
    <source>
        <dbReference type="ARBA" id="ARBA00023098"/>
    </source>
</evidence>
<keyword evidence="4 8" id="KW-1133">Transmembrane helix</keyword>
<keyword evidence="3 8" id="KW-0812">Transmembrane</keyword>
<organism evidence="10 11">
    <name type="scientific">Zeimonas arvi</name>
    <dbReference type="NCBI Taxonomy" id="2498847"/>
    <lineage>
        <taxon>Bacteria</taxon>
        <taxon>Pseudomonadati</taxon>
        <taxon>Pseudomonadota</taxon>
        <taxon>Betaproteobacteria</taxon>
        <taxon>Burkholderiales</taxon>
        <taxon>Burkholderiaceae</taxon>
        <taxon>Zeimonas</taxon>
    </lineage>
</organism>
<accession>A0A5C8NYN2</accession>
<dbReference type="GO" id="GO:0006629">
    <property type="term" value="P:lipid metabolic process"/>
    <property type="evidence" value="ECO:0007669"/>
    <property type="project" value="UniProtKB-KW"/>
</dbReference>
<keyword evidence="2 10" id="KW-0808">Transferase</keyword>
<evidence type="ECO:0000256" key="7">
    <source>
        <dbReference type="ARBA" id="ARBA00023315"/>
    </source>
</evidence>
<evidence type="ECO:0000256" key="6">
    <source>
        <dbReference type="ARBA" id="ARBA00023136"/>
    </source>
</evidence>
<dbReference type="CDD" id="cd07989">
    <property type="entry name" value="LPLAT_AGPAT-like"/>
    <property type="match status" value="1"/>
</dbReference>
<evidence type="ECO:0000256" key="4">
    <source>
        <dbReference type="ARBA" id="ARBA00022989"/>
    </source>
</evidence>
<evidence type="ECO:0000313" key="11">
    <source>
        <dbReference type="Proteomes" id="UP000321548"/>
    </source>
</evidence>
<comment type="subcellular location">
    <subcellularLocation>
        <location evidence="1">Membrane</location>
    </subcellularLocation>
</comment>
<keyword evidence="7 10" id="KW-0012">Acyltransferase</keyword>
<evidence type="ECO:0000313" key="10">
    <source>
        <dbReference type="EMBL" id="TXL66363.1"/>
    </source>
</evidence>
<keyword evidence="11" id="KW-1185">Reference proteome</keyword>
<evidence type="ECO:0000256" key="8">
    <source>
        <dbReference type="SAM" id="Phobius"/>
    </source>
</evidence>
<feature type="transmembrane region" description="Helical" evidence="8">
    <location>
        <begin position="12"/>
        <end position="32"/>
    </location>
</feature>
<dbReference type="GO" id="GO:0016020">
    <property type="term" value="C:membrane"/>
    <property type="evidence" value="ECO:0007669"/>
    <property type="project" value="UniProtKB-SubCell"/>
</dbReference>
<reference evidence="10 11" key="1">
    <citation type="submission" date="2019-06" db="EMBL/GenBank/DDBJ databases">
        <title>Quisquiliibacterium sp. nov., isolated from a maize field.</title>
        <authorList>
            <person name="Lin S.-Y."/>
            <person name="Tsai C.-F."/>
            <person name="Young C.-C."/>
        </authorList>
    </citation>
    <scope>NUCLEOTIDE SEQUENCE [LARGE SCALE GENOMIC DNA]</scope>
    <source>
        <strain evidence="10 11">CC-CFT501</strain>
    </source>
</reference>
<dbReference type="SUPFAM" id="SSF69593">
    <property type="entry name" value="Glycerol-3-phosphate (1)-acyltransferase"/>
    <property type="match status" value="1"/>
</dbReference>
<dbReference type="SMART" id="SM00563">
    <property type="entry name" value="PlsC"/>
    <property type="match status" value="1"/>
</dbReference>